<protein>
    <recommendedName>
        <fullName evidence="2">DUF6968 domain-containing protein</fullName>
    </recommendedName>
</protein>
<accession>A0A4U1IVU8</accession>
<evidence type="ECO:0000256" key="1">
    <source>
        <dbReference type="SAM" id="MobiDB-lite"/>
    </source>
</evidence>
<sequence>MLEQDINERTREAELVPESIRKLNMSTGAKTTPKAKRIRWIAERRLERRDAAGGIVVVRIGSPEWPPGAEEWRCPYVIEGLGDDSIRFAHSNESMAALQNAIQGIHYDLERSGIPVRLEGARKDYTGFSPFVTWTYGRAFQQRLEKILLDEETKLVQAKCERRERQEARRKARKKPRTE</sequence>
<evidence type="ECO:0000313" key="3">
    <source>
        <dbReference type="EMBL" id="TKC98529.1"/>
    </source>
</evidence>
<dbReference type="RefSeq" id="WP_136934568.1">
    <property type="nucleotide sequence ID" value="NZ_SSMQ01000067.1"/>
</dbReference>
<feature type="region of interest" description="Disordered" evidence="1">
    <location>
        <begin position="159"/>
        <end position="179"/>
    </location>
</feature>
<keyword evidence="4" id="KW-1185">Reference proteome</keyword>
<evidence type="ECO:0000259" key="2">
    <source>
        <dbReference type="Pfam" id="PF22302"/>
    </source>
</evidence>
<evidence type="ECO:0000313" key="4">
    <source>
        <dbReference type="Proteomes" id="UP000309215"/>
    </source>
</evidence>
<dbReference type="AlphaFoldDB" id="A0A4U1IVU8"/>
<feature type="compositionally biased region" description="Basic residues" evidence="1">
    <location>
        <begin position="170"/>
        <end position="179"/>
    </location>
</feature>
<dbReference type="OrthoDB" id="5520358at2"/>
<name>A0A4U1IVU8_9BACT</name>
<organism evidence="3 4">
    <name type="scientific">Polyangium fumosum</name>
    <dbReference type="NCBI Taxonomy" id="889272"/>
    <lineage>
        <taxon>Bacteria</taxon>
        <taxon>Pseudomonadati</taxon>
        <taxon>Myxococcota</taxon>
        <taxon>Polyangia</taxon>
        <taxon>Polyangiales</taxon>
        <taxon>Polyangiaceae</taxon>
        <taxon>Polyangium</taxon>
    </lineage>
</organism>
<feature type="domain" description="DUF6968" evidence="2">
    <location>
        <begin position="42"/>
        <end position="112"/>
    </location>
</feature>
<proteinExistence type="predicted"/>
<dbReference type="Proteomes" id="UP000309215">
    <property type="component" value="Unassembled WGS sequence"/>
</dbReference>
<feature type="compositionally biased region" description="Basic and acidic residues" evidence="1">
    <location>
        <begin position="159"/>
        <end position="169"/>
    </location>
</feature>
<gene>
    <name evidence="3" type="ORF">E8A74_40950</name>
</gene>
<reference evidence="3 4" key="1">
    <citation type="submission" date="2019-04" db="EMBL/GenBank/DDBJ databases">
        <authorList>
            <person name="Li Y."/>
            <person name="Wang J."/>
        </authorList>
    </citation>
    <scope>NUCLEOTIDE SEQUENCE [LARGE SCALE GENOMIC DNA]</scope>
    <source>
        <strain evidence="3 4">DSM 14668</strain>
    </source>
</reference>
<dbReference type="InterPro" id="IPR054241">
    <property type="entry name" value="DUF6968"/>
</dbReference>
<dbReference type="Pfam" id="PF22302">
    <property type="entry name" value="DUF6968"/>
    <property type="match status" value="1"/>
</dbReference>
<comment type="caution">
    <text evidence="3">The sequence shown here is derived from an EMBL/GenBank/DDBJ whole genome shotgun (WGS) entry which is preliminary data.</text>
</comment>
<dbReference type="EMBL" id="SSMQ01000067">
    <property type="protein sequence ID" value="TKC98529.1"/>
    <property type="molecule type" value="Genomic_DNA"/>
</dbReference>